<reference evidence="7 8" key="1">
    <citation type="submission" date="2020-08" db="EMBL/GenBank/DDBJ databases">
        <title>Genomic Encyclopedia of Type Strains, Phase IV (KMG-IV): sequencing the most valuable type-strain genomes for metagenomic binning, comparative biology and taxonomic classification.</title>
        <authorList>
            <person name="Goeker M."/>
        </authorList>
    </citation>
    <scope>NUCLEOTIDE SEQUENCE [LARGE SCALE GENOMIC DNA]</scope>
    <source>
        <strain evidence="7 8">DSM 21255</strain>
    </source>
</reference>
<dbReference type="Gene3D" id="3.40.1010.10">
    <property type="entry name" value="Cobalt-precorrin-4 Transmethylase, Domain 1"/>
    <property type="match status" value="1"/>
</dbReference>
<evidence type="ECO:0000256" key="3">
    <source>
        <dbReference type="ARBA" id="ARBA00022603"/>
    </source>
</evidence>
<comment type="caution">
    <text evidence="7">The sequence shown here is derived from an EMBL/GenBank/DDBJ whole genome shotgun (WGS) entry which is preliminary data.</text>
</comment>
<organism evidence="7 8">
    <name type="scientific">Negativicoccus succinicivorans</name>
    <dbReference type="NCBI Taxonomy" id="620903"/>
    <lineage>
        <taxon>Bacteria</taxon>
        <taxon>Bacillati</taxon>
        <taxon>Bacillota</taxon>
        <taxon>Negativicutes</taxon>
        <taxon>Veillonellales</taxon>
        <taxon>Veillonellaceae</taxon>
        <taxon>Negativicoccus</taxon>
    </lineage>
</organism>
<proteinExistence type="predicted"/>
<dbReference type="InterPro" id="IPR012818">
    <property type="entry name" value="CbiE"/>
</dbReference>
<dbReference type="InterPro" id="IPR035996">
    <property type="entry name" value="4pyrrol_Methylase_sf"/>
</dbReference>
<keyword evidence="4 7" id="KW-0808">Transferase</keyword>
<dbReference type="InterPro" id="IPR014777">
    <property type="entry name" value="4pyrrole_Mease_sub1"/>
</dbReference>
<evidence type="ECO:0000259" key="6">
    <source>
        <dbReference type="Pfam" id="PF00590"/>
    </source>
</evidence>
<dbReference type="AlphaFoldDB" id="A0A841R026"/>
<dbReference type="PANTHER" id="PTHR43182">
    <property type="entry name" value="COBALT-PRECORRIN-6B C(15)-METHYLTRANSFERASE (DECARBOXYLATING)"/>
    <property type="match status" value="1"/>
</dbReference>
<dbReference type="GO" id="GO:0032259">
    <property type="term" value="P:methylation"/>
    <property type="evidence" value="ECO:0007669"/>
    <property type="project" value="UniProtKB-KW"/>
</dbReference>
<dbReference type="GO" id="GO:0009236">
    <property type="term" value="P:cobalamin biosynthetic process"/>
    <property type="evidence" value="ECO:0007669"/>
    <property type="project" value="UniProtKB-UniPathway"/>
</dbReference>
<dbReference type="EMBL" id="JACHHI010000001">
    <property type="protein sequence ID" value="MBB6477275.1"/>
    <property type="molecule type" value="Genomic_DNA"/>
</dbReference>
<evidence type="ECO:0000256" key="2">
    <source>
        <dbReference type="ARBA" id="ARBA00022573"/>
    </source>
</evidence>
<evidence type="ECO:0000313" key="8">
    <source>
        <dbReference type="Proteomes" id="UP000591941"/>
    </source>
</evidence>
<evidence type="ECO:0000313" key="7">
    <source>
        <dbReference type="EMBL" id="MBB6477275.1"/>
    </source>
</evidence>
<dbReference type="Pfam" id="PF00590">
    <property type="entry name" value="TP_methylase"/>
    <property type="match status" value="1"/>
</dbReference>
<dbReference type="Gene3D" id="3.30.950.10">
    <property type="entry name" value="Methyltransferase, Cobalt-precorrin-4 Transmethylase, Domain 2"/>
    <property type="match status" value="1"/>
</dbReference>
<keyword evidence="2" id="KW-0169">Cobalamin biosynthesis</keyword>
<name>A0A841R026_9FIRM</name>
<feature type="domain" description="Tetrapyrrole methylase" evidence="6">
    <location>
        <begin position="4"/>
        <end position="192"/>
    </location>
</feature>
<dbReference type="OrthoDB" id="9780707at2"/>
<dbReference type="EC" id="2.1.1.289" evidence="7"/>
<dbReference type="InterPro" id="IPR000878">
    <property type="entry name" value="4pyrrol_Mease"/>
</dbReference>
<sequence>MVTKLVVVGIGPGSPEYMIPAAQKEIATADAVVGGRRALDTLASEWQQKIPITGKLGDLKTELERLSEHLRVAVLVSGDPGYYSLLGWLKRTFPDVAIEVIPGLSSVQVAFARLAETWQDADWLSFHGRTPNDSELAYEPGRKVAFLTDRKQSGAFICRVLMSAGWPKEAHVAMLERISYEDERKQEGTLEEGAEWPDFTEAVVVVQG</sequence>
<evidence type="ECO:0000256" key="1">
    <source>
        <dbReference type="ARBA" id="ARBA00004953"/>
    </source>
</evidence>
<dbReference type="InterPro" id="IPR014776">
    <property type="entry name" value="4pyrrole_Mease_sub2"/>
</dbReference>
<dbReference type="Proteomes" id="UP000591941">
    <property type="component" value="Unassembled WGS sequence"/>
</dbReference>
<dbReference type="GO" id="GO:0008276">
    <property type="term" value="F:protein methyltransferase activity"/>
    <property type="evidence" value="ECO:0007669"/>
    <property type="project" value="InterPro"/>
</dbReference>
<evidence type="ECO:0000256" key="5">
    <source>
        <dbReference type="ARBA" id="ARBA00022691"/>
    </source>
</evidence>
<dbReference type="GeneID" id="93485587"/>
<dbReference type="CDD" id="cd11644">
    <property type="entry name" value="Precorrin-6Y-MT"/>
    <property type="match status" value="1"/>
</dbReference>
<gene>
    <name evidence="7" type="ORF">HNR45_000297</name>
</gene>
<dbReference type="PANTHER" id="PTHR43182:SF1">
    <property type="entry name" value="COBALT-PRECORRIN-7 C(5)-METHYLTRANSFERASE"/>
    <property type="match status" value="1"/>
</dbReference>
<dbReference type="InterPro" id="IPR050714">
    <property type="entry name" value="Cobalamin_biosynth_MTase"/>
</dbReference>
<protein>
    <submittedName>
        <fullName evidence="7">Cobalt-precorrin-7 (C5)-methyltransferase</fullName>
        <ecNumber evidence="7">2.1.1.289</ecNumber>
    </submittedName>
</protein>
<keyword evidence="3 7" id="KW-0489">Methyltransferase</keyword>
<keyword evidence="8" id="KW-1185">Reference proteome</keyword>
<dbReference type="UniPathway" id="UPA00148"/>
<dbReference type="SUPFAM" id="SSF53790">
    <property type="entry name" value="Tetrapyrrole methylase"/>
    <property type="match status" value="1"/>
</dbReference>
<comment type="pathway">
    <text evidence="1">Cofactor biosynthesis; adenosylcobalamin biosynthesis.</text>
</comment>
<accession>A0A841R026</accession>
<keyword evidence="5" id="KW-0949">S-adenosyl-L-methionine</keyword>
<evidence type="ECO:0000256" key="4">
    <source>
        <dbReference type="ARBA" id="ARBA00022679"/>
    </source>
</evidence>
<dbReference type="RefSeq" id="WP_024049012.1">
    <property type="nucleotide sequence ID" value="NZ_CABWNB010000001.1"/>
</dbReference>
<dbReference type="NCBIfam" id="TIGR02467">
    <property type="entry name" value="CbiE"/>
    <property type="match status" value="1"/>
</dbReference>